<dbReference type="Gene3D" id="3.40.50.2300">
    <property type="match status" value="2"/>
</dbReference>
<sequence length="271" mass="30909">MDTKRNPSPEYKEKAGRNAIKAINQWNPNIIIAVDDNAQKFVAMHYNNSKAINIVFTGVNASVDTYGYDKAKNVTGILERIPFQEFREIFVQILPKNKRRIVHISDSSVTSQLVHEELTNVDWSPLKLVKSFQCETFKEWKEVIKNVDKIGDILLVTHYHTLQDENGKTMSPTDVMAWTAENVKIPDIGCWGFFVKDGGMMSIAVSPYEQGEEAAKMAVKIIEEKIPPNEIEVKINSLYVVHMRGDKLKERNISPPKMLEAFAKATNNYYE</sequence>
<dbReference type="AlphaFoldDB" id="A0AAU8LV73"/>
<dbReference type="Pfam" id="PF04392">
    <property type="entry name" value="ABC_sub_bind"/>
    <property type="match status" value="1"/>
</dbReference>
<dbReference type="PANTHER" id="PTHR35271:SF1">
    <property type="entry name" value="ABC TRANSPORTER, SUBSTRATE-BINDING LIPOPROTEIN"/>
    <property type="match status" value="1"/>
</dbReference>
<dbReference type="InterPro" id="IPR007487">
    <property type="entry name" value="ABC_transpt-TYRBP-like"/>
</dbReference>
<gene>
    <name evidence="1" type="ORF">Q3M24_01385</name>
</gene>
<reference evidence="1" key="2">
    <citation type="submission" date="2024-06" db="EMBL/GenBank/DDBJ databases">
        <authorList>
            <person name="Plum-Jensen L.E."/>
            <person name="Schramm A."/>
            <person name="Marshall I.P.G."/>
        </authorList>
    </citation>
    <scope>NUCLEOTIDE SEQUENCE</scope>
    <source>
        <strain evidence="1">Rat1</strain>
    </source>
</reference>
<dbReference type="EMBL" id="CP159373">
    <property type="protein sequence ID" value="XCN73430.1"/>
    <property type="molecule type" value="Genomic_DNA"/>
</dbReference>
<dbReference type="PANTHER" id="PTHR35271">
    <property type="entry name" value="ABC TRANSPORTER, SUBSTRATE-BINDING LIPOPROTEIN-RELATED"/>
    <property type="match status" value="1"/>
</dbReference>
<organism evidence="1">
    <name type="scientific">Candidatus Electrothrix aestuarii</name>
    <dbReference type="NCBI Taxonomy" id="3062594"/>
    <lineage>
        <taxon>Bacteria</taxon>
        <taxon>Pseudomonadati</taxon>
        <taxon>Thermodesulfobacteriota</taxon>
        <taxon>Desulfobulbia</taxon>
        <taxon>Desulfobulbales</taxon>
        <taxon>Desulfobulbaceae</taxon>
        <taxon>Candidatus Electrothrix</taxon>
    </lineage>
</organism>
<accession>A0AAU8LV73</accession>
<evidence type="ECO:0000313" key="1">
    <source>
        <dbReference type="EMBL" id="XCN73430.1"/>
    </source>
</evidence>
<protein>
    <submittedName>
        <fullName evidence="1">ABC transporter substrate binding protein</fullName>
    </submittedName>
</protein>
<reference evidence="1" key="1">
    <citation type="journal article" date="2024" name="Syst. Appl. Microbiol.">
        <title>First single-strain enrichments of Electrothrix cable bacteria, description of E. aestuarii sp. nov. and E. rattekaaiensis sp. nov., and proposal of a cable bacteria taxonomy following the rules of the SeqCode.</title>
        <authorList>
            <person name="Plum-Jensen L.E."/>
            <person name="Schramm A."/>
            <person name="Marshall I.P.G."/>
        </authorList>
    </citation>
    <scope>NUCLEOTIDE SEQUENCE</scope>
    <source>
        <strain evidence="1">Rat1</strain>
    </source>
</reference>
<name>A0AAU8LV73_9BACT</name>
<proteinExistence type="predicted"/>
<dbReference type="KEGG" id="eaj:Q3M24_01385"/>